<feature type="region of interest" description="Disordered" evidence="1">
    <location>
        <begin position="1"/>
        <end position="23"/>
    </location>
</feature>
<reference evidence="2 3" key="1">
    <citation type="submission" date="2019-03" db="EMBL/GenBank/DDBJ databases">
        <title>First draft genome of Liparis tanakae, snailfish: a comprehensive survey of snailfish specific genes.</title>
        <authorList>
            <person name="Kim W."/>
            <person name="Song I."/>
            <person name="Jeong J.-H."/>
            <person name="Kim D."/>
            <person name="Kim S."/>
            <person name="Ryu S."/>
            <person name="Song J.Y."/>
            <person name="Lee S.K."/>
        </authorList>
    </citation>
    <scope>NUCLEOTIDE SEQUENCE [LARGE SCALE GENOMIC DNA]</scope>
    <source>
        <tissue evidence="2">Muscle</tissue>
    </source>
</reference>
<evidence type="ECO:0000256" key="1">
    <source>
        <dbReference type="SAM" id="MobiDB-lite"/>
    </source>
</evidence>
<sequence length="116" mass="11910">MLSVNEGQVRSNGFGSLPPPRPNLRDLMRSYAEITLKRVLALALGLGLGLGRPARASLLPAAGECQQILRQKSLASRGGKAAGSERLSAGQPVQQRQGGGEQPSVTAGPGAAPDAE</sequence>
<dbReference type="EMBL" id="SRLO01000031">
    <property type="protein sequence ID" value="TNN83826.1"/>
    <property type="molecule type" value="Genomic_DNA"/>
</dbReference>
<comment type="caution">
    <text evidence="2">The sequence shown here is derived from an EMBL/GenBank/DDBJ whole genome shotgun (WGS) entry which is preliminary data.</text>
</comment>
<evidence type="ECO:0000313" key="2">
    <source>
        <dbReference type="EMBL" id="TNN83826.1"/>
    </source>
</evidence>
<protein>
    <submittedName>
        <fullName evidence="2">Uncharacterized protein</fullName>
    </submittedName>
</protein>
<keyword evidence="3" id="KW-1185">Reference proteome</keyword>
<name>A0A4Z2J0Y6_9TELE</name>
<dbReference type="Proteomes" id="UP000314294">
    <property type="component" value="Unassembled WGS sequence"/>
</dbReference>
<organism evidence="2 3">
    <name type="scientific">Liparis tanakae</name>
    <name type="common">Tanaka's snailfish</name>
    <dbReference type="NCBI Taxonomy" id="230148"/>
    <lineage>
        <taxon>Eukaryota</taxon>
        <taxon>Metazoa</taxon>
        <taxon>Chordata</taxon>
        <taxon>Craniata</taxon>
        <taxon>Vertebrata</taxon>
        <taxon>Euteleostomi</taxon>
        <taxon>Actinopterygii</taxon>
        <taxon>Neopterygii</taxon>
        <taxon>Teleostei</taxon>
        <taxon>Neoteleostei</taxon>
        <taxon>Acanthomorphata</taxon>
        <taxon>Eupercaria</taxon>
        <taxon>Perciformes</taxon>
        <taxon>Cottioidei</taxon>
        <taxon>Cottales</taxon>
        <taxon>Liparidae</taxon>
        <taxon>Liparis</taxon>
    </lineage>
</organism>
<dbReference type="AlphaFoldDB" id="A0A4Z2J0Y6"/>
<proteinExistence type="predicted"/>
<gene>
    <name evidence="2" type="ORF">EYF80_006002</name>
</gene>
<evidence type="ECO:0000313" key="3">
    <source>
        <dbReference type="Proteomes" id="UP000314294"/>
    </source>
</evidence>
<feature type="compositionally biased region" description="Polar residues" evidence="1">
    <location>
        <begin position="1"/>
        <end position="14"/>
    </location>
</feature>
<feature type="region of interest" description="Disordered" evidence="1">
    <location>
        <begin position="74"/>
        <end position="116"/>
    </location>
</feature>
<accession>A0A4Z2J0Y6</accession>